<dbReference type="AlphaFoldDB" id="A0A9Q3I4M6"/>
<organism evidence="2 3">
    <name type="scientific">Austropuccinia psidii MF-1</name>
    <dbReference type="NCBI Taxonomy" id="1389203"/>
    <lineage>
        <taxon>Eukaryota</taxon>
        <taxon>Fungi</taxon>
        <taxon>Dikarya</taxon>
        <taxon>Basidiomycota</taxon>
        <taxon>Pucciniomycotina</taxon>
        <taxon>Pucciniomycetes</taxon>
        <taxon>Pucciniales</taxon>
        <taxon>Sphaerophragmiaceae</taxon>
        <taxon>Austropuccinia</taxon>
    </lineage>
</organism>
<dbReference type="EMBL" id="AVOT02035227">
    <property type="protein sequence ID" value="MBW0529526.1"/>
    <property type="molecule type" value="Genomic_DNA"/>
</dbReference>
<evidence type="ECO:0000313" key="2">
    <source>
        <dbReference type="EMBL" id="MBW0529526.1"/>
    </source>
</evidence>
<name>A0A9Q3I4M6_9BASI</name>
<comment type="caution">
    <text evidence="2">The sequence shown here is derived from an EMBL/GenBank/DDBJ whole genome shotgun (WGS) entry which is preliminary data.</text>
</comment>
<dbReference type="InterPro" id="IPR046798">
    <property type="entry name" value="2OG-FeII_Oxy_6"/>
</dbReference>
<evidence type="ECO:0000259" key="1">
    <source>
        <dbReference type="Pfam" id="PF20515"/>
    </source>
</evidence>
<reference evidence="2" key="1">
    <citation type="submission" date="2021-03" db="EMBL/GenBank/DDBJ databases">
        <title>Draft genome sequence of rust myrtle Austropuccinia psidii MF-1, a brazilian biotype.</title>
        <authorList>
            <person name="Quecine M.C."/>
            <person name="Pachon D.M.R."/>
            <person name="Bonatelli M.L."/>
            <person name="Correr F.H."/>
            <person name="Franceschini L.M."/>
            <person name="Leite T.F."/>
            <person name="Margarido G.R.A."/>
            <person name="Almeida C.A."/>
            <person name="Ferrarezi J.A."/>
            <person name="Labate C.A."/>
        </authorList>
    </citation>
    <scope>NUCLEOTIDE SEQUENCE</scope>
    <source>
        <strain evidence="2">MF-1</strain>
    </source>
</reference>
<keyword evidence="3" id="KW-1185">Reference proteome</keyword>
<dbReference type="Pfam" id="PF20515">
    <property type="entry name" value="2OG-FeII_Oxy_6"/>
    <property type="match status" value="1"/>
</dbReference>
<evidence type="ECO:0000313" key="3">
    <source>
        <dbReference type="Proteomes" id="UP000765509"/>
    </source>
</evidence>
<proteinExistence type="predicted"/>
<protein>
    <recommendedName>
        <fullName evidence="1">Tet-like 2OG-Fe(II) oxygenase domain-containing protein</fullName>
    </recommendedName>
</protein>
<gene>
    <name evidence="2" type="ORF">O181_069241</name>
</gene>
<sequence>MSCGLQQGSQRCVLNKALCALGTILDLKDLSFKRQEAVSDIFQLQHKVIPQALGNSRTSQKGNEAKTTQKKKLFFSTYPIAQISIPISANMTPNEIWRLVDVKKIKRIHFGHVAIFSSTRLVIALVEFRPFTTMSKVNLKIWDELSQFLFCKRKFSDPISTNEELLERFMFAIGWRKCSTKNEKFGLYGSLGKIENTKYEWQNQGENLSLVVCILVQSLQYLGDKLFQKIKTCYKSLWVLSFDQVNYEANISENHRAFKFASTLTFTMNGFKNSPHLDKNASLYALRWWFLSG</sequence>
<feature type="domain" description="Tet-like 2OG-Fe(II) oxygenase" evidence="1">
    <location>
        <begin position="140"/>
        <end position="290"/>
    </location>
</feature>
<dbReference type="Proteomes" id="UP000765509">
    <property type="component" value="Unassembled WGS sequence"/>
</dbReference>
<accession>A0A9Q3I4M6</accession>